<dbReference type="AlphaFoldDB" id="A0A2H3CJL7"/>
<protein>
    <recommendedName>
        <fullName evidence="3">Reverse transcriptase Ty1/copia-type domain-containing protein</fullName>
    </recommendedName>
</protein>
<dbReference type="EMBL" id="KZ293708">
    <property type="protein sequence ID" value="PBK83271.1"/>
    <property type="molecule type" value="Genomic_DNA"/>
</dbReference>
<accession>A0A2H3CJL7</accession>
<keyword evidence="2" id="KW-1185">Reference proteome</keyword>
<evidence type="ECO:0000313" key="1">
    <source>
        <dbReference type="EMBL" id="PBK83271.1"/>
    </source>
</evidence>
<reference evidence="2" key="1">
    <citation type="journal article" date="2017" name="Nat. Ecol. Evol.">
        <title>Genome expansion and lineage-specific genetic innovations in the forest pathogenic fungi Armillaria.</title>
        <authorList>
            <person name="Sipos G."/>
            <person name="Prasanna A.N."/>
            <person name="Walter M.C."/>
            <person name="O'Connor E."/>
            <person name="Balint B."/>
            <person name="Krizsan K."/>
            <person name="Kiss B."/>
            <person name="Hess J."/>
            <person name="Varga T."/>
            <person name="Slot J."/>
            <person name="Riley R."/>
            <person name="Boka B."/>
            <person name="Rigling D."/>
            <person name="Barry K."/>
            <person name="Lee J."/>
            <person name="Mihaltcheva S."/>
            <person name="LaButti K."/>
            <person name="Lipzen A."/>
            <person name="Waldron R."/>
            <person name="Moloney N.M."/>
            <person name="Sperisen C."/>
            <person name="Kredics L."/>
            <person name="Vagvoelgyi C."/>
            <person name="Patrignani A."/>
            <person name="Fitzpatrick D."/>
            <person name="Nagy I."/>
            <person name="Doyle S."/>
            <person name="Anderson J.B."/>
            <person name="Grigoriev I.V."/>
            <person name="Gueldener U."/>
            <person name="Muensterkoetter M."/>
            <person name="Nagy L.G."/>
        </authorList>
    </citation>
    <scope>NUCLEOTIDE SEQUENCE [LARGE SCALE GENOMIC DNA]</scope>
    <source>
        <strain evidence="2">Ar21-2</strain>
    </source>
</reference>
<dbReference type="OrthoDB" id="2801217at2759"/>
<gene>
    <name evidence="1" type="ORF">ARMGADRAFT_945242</name>
</gene>
<proteinExistence type="predicted"/>
<dbReference type="Proteomes" id="UP000217790">
    <property type="component" value="Unassembled WGS sequence"/>
</dbReference>
<evidence type="ECO:0000313" key="2">
    <source>
        <dbReference type="Proteomes" id="UP000217790"/>
    </source>
</evidence>
<name>A0A2H3CJL7_ARMGA</name>
<evidence type="ECO:0008006" key="3">
    <source>
        <dbReference type="Google" id="ProtNLM"/>
    </source>
</evidence>
<dbReference type="STRING" id="47427.A0A2H3CJL7"/>
<feature type="non-terminal residue" evidence="1">
    <location>
        <position position="1"/>
    </location>
</feature>
<dbReference type="InParanoid" id="A0A2H3CJL7"/>
<organism evidence="1 2">
    <name type="scientific">Armillaria gallica</name>
    <name type="common">Bulbous honey fungus</name>
    <name type="synonym">Armillaria bulbosa</name>
    <dbReference type="NCBI Taxonomy" id="47427"/>
    <lineage>
        <taxon>Eukaryota</taxon>
        <taxon>Fungi</taxon>
        <taxon>Dikarya</taxon>
        <taxon>Basidiomycota</taxon>
        <taxon>Agaricomycotina</taxon>
        <taxon>Agaricomycetes</taxon>
        <taxon>Agaricomycetidae</taxon>
        <taxon>Agaricales</taxon>
        <taxon>Marasmiineae</taxon>
        <taxon>Physalacriaceae</taxon>
        <taxon>Armillaria</taxon>
    </lineage>
</organism>
<sequence>EDNIILMAIYIDDSMITGMSPTLIDGIQEEIAWIFKITMLGLLNWLFGMEVK</sequence>